<dbReference type="PANTHER" id="PTHR30146:SF33">
    <property type="entry name" value="TRANSCRIPTIONAL REGULATOR"/>
    <property type="match status" value="1"/>
</dbReference>
<dbReference type="Pfam" id="PF13377">
    <property type="entry name" value="Peripla_BP_3"/>
    <property type="match status" value="1"/>
</dbReference>
<dbReference type="InterPro" id="IPR010982">
    <property type="entry name" value="Lambda_DNA-bd_dom_sf"/>
</dbReference>
<keyword evidence="1" id="KW-0805">Transcription regulation</keyword>
<reference evidence="5 6" key="1">
    <citation type="submission" date="2020-08" db="EMBL/GenBank/DDBJ databases">
        <title>Genomic Encyclopedia of Type Strains, Phase IV (KMG-IV): sequencing the most valuable type-strain genomes for metagenomic binning, comparative biology and taxonomic classification.</title>
        <authorList>
            <person name="Goeker M."/>
        </authorList>
    </citation>
    <scope>NUCLEOTIDE SEQUENCE [LARGE SCALE GENOMIC DNA]</scope>
    <source>
        <strain evidence="5 6">DSM 103737</strain>
    </source>
</reference>
<keyword evidence="6" id="KW-1185">Reference proteome</keyword>
<dbReference type="InterPro" id="IPR000843">
    <property type="entry name" value="HTH_LacI"/>
</dbReference>
<dbReference type="SUPFAM" id="SSF53822">
    <property type="entry name" value="Periplasmic binding protein-like I"/>
    <property type="match status" value="1"/>
</dbReference>
<evidence type="ECO:0000256" key="1">
    <source>
        <dbReference type="ARBA" id="ARBA00023015"/>
    </source>
</evidence>
<organism evidence="5 6">
    <name type="scientific">Chelatococcus caeni</name>
    <dbReference type="NCBI Taxonomy" id="1348468"/>
    <lineage>
        <taxon>Bacteria</taxon>
        <taxon>Pseudomonadati</taxon>
        <taxon>Pseudomonadota</taxon>
        <taxon>Alphaproteobacteria</taxon>
        <taxon>Hyphomicrobiales</taxon>
        <taxon>Chelatococcaceae</taxon>
        <taxon>Chelatococcus</taxon>
    </lineage>
</organism>
<evidence type="ECO:0000313" key="6">
    <source>
        <dbReference type="Proteomes" id="UP000577362"/>
    </source>
</evidence>
<evidence type="ECO:0000256" key="3">
    <source>
        <dbReference type="ARBA" id="ARBA00023163"/>
    </source>
</evidence>
<dbReference type="SMART" id="SM00354">
    <property type="entry name" value="HTH_LACI"/>
    <property type="match status" value="1"/>
</dbReference>
<dbReference type="InterPro" id="IPR028082">
    <property type="entry name" value="Peripla_BP_I"/>
</dbReference>
<dbReference type="Gene3D" id="1.10.260.40">
    <property type="entry name" value="lambda repressor-like DNA-binding domains"/>
    <property type="match status" value="1"/>
</dbReference>
<evidence type="ECO:0000259" key="4">
    <source>
        <dbReference type="PROSITE" id="PS50932"/>
    </source>
</evidence>
<dbReference type="PANTHER" id="PTHR30146">
    <property type="entry name" value="LACI-RELATED TRANSCRIPTIONAL REPRESSOR"/>
    <property type="match status" value="1"/>
</dbReference>
<dbReference type="PROSITE" id="PS50932">
    <property type="entry name" value="HTH_LACI_2"/>
    <property type="match status" value="1"/>
</dbReference>
<dbReference type="InterPro" id="IPR046335">
    <property type="entry name" value="LacI/GalR-like_sensor"/>
</dbReference>
<evidence type="ECO:0000313" key="5">
    <source>
        <dbReference type="EMBL" id="MBB4015484.1"/>
    </source>
</evidence>
<dbReference type="GO" id="GO:0000976">
    <property type="term" value="F:transcription cis-regulatory region binding"/>
    <property type="evidence" value="ECO:0007669"/>
    <property type="project" value="TreeGrafter"/>
</dbReference>
<dbReference type="AlphaFoldDB" id="A0A840BRV7"/>
<dbReference type="PROSITE" id="PS00356">
    <property type="entry name" value="HTH_LACI_1"/>
    <property type="match status" value="1"/>
</dbReference>
<dbReference type="SUPFAM" id="SSF47413">
    <property type="entry name" value="lambda repressor-like DNA-binding domains"/>
    <property type="match status" value="1"/>
</dbReference>
<dbReference type="EMBL" id="JACIEN010000001">
    <property type="protein sequence ID" value="MBB4015484.1"/>
    <property type="molecule type" value="Genomic_DNA"/>
</dbReference>
<accession>A0A840BRV7</accession>
<evidence type="ECO:0000256" key="2">
    <source>
        <dbReference type="ARBA" id="ARBA00023125"/>
    </source>
</evidence>
<keyword evidence="3" id="KW-0804">Transcription</keyword>
<dbReference type="RefSeq" id="WP_183315619.1">
    <property type="nucleotide sequence ID" value="NZ_JACIEN010000001.1"/>
</dbReference>
<dbReference type="CDD" id="cd01575">
    <property type="entry name" value="PBP1_GntR"/>
    <property type="match status" value="1"/>
</dbReference>
<dbReference type="CDD" id="cd01392">
    <property type="entry name" value="HTH_LacI"/>
    <property type="match status" value="1"/>
</dbReference>
<feature type="domain" description="HTH lacI-type" evidence="4">
    <location>
        <begin position="15"/>
        <end position="69"/>
    </location>
</feature>
<name>A0A840BRV7_9HYPH</name>
<sequence length="347" mass="36568">MTIRHETAPMPAAPLRLAEVAARAGVSESTVSRVLRNIGPIAEATRVAVLKAAEELGYVPNRLAGALASTGSALVGVVVPSLDNIVFAEVLRGVTERLEEAGLQAVIGVTGYDLAREERIVSALLAWRPRGIVMAGIDHTPRLRDLLAANGTAVVEMMDIDGAEPALDRRVGLSHGAAGAAMAAHLVARGHRRFGYVGHDISRDIRARKRLDGFAAELARRGAVLVAEEMVAGPSSVAAGRAGLAALLAAHRDLDAVYFSNDDMAVGGYFHCEANGIRMPGDLAIAGFNGLDIGQELPRRLTTVRSPRYRIGQLAAEQILTRQEAAEDMAKPATIDVGFELIAGETA</sequence>
<dbReference type="Gene3D" id="3.40.50.2300">
    <property type="match status" value="2"/>
</dbReference>
<proteinExistence type="predicted"/>
<dbReference type="Pfam" id="PF00356">
    <property type="entry name" value="LacI"/>
    <property type="match status" value="1"/>
</dbReference>
<keyword evidence="2" id="KW-0238">DNA-binding</keyword>
<dbReference type="GO" id="GO:0003700">
    <property type="term" value="F:DNA-binding transcription factor activity"/>
    <property type="evidence" value="ECO:0007669"/>
    <property type="project" value="TreeGrafter"/>
</dbReference>
<dbReference type="Proteomes" id="UP000577362">
    <property type="component" value="Unassembled WGS sequence"/>
</dbReference>
<gene>
    <name evidence="5" type="ORF">GGR16_000490</name>
</gene>
<comment type="caution">
    <text evidence="5">The sequence shown here is derived from an EMBL/GenBank/DDBJ whole genome shotgun (WGS) entry which is preliminary data.</text>
</comment>
<protein>
    <submittedName>
        <fullName evidence="5">LacI family gluconate utilization system Gnt-I transcriptional repressor</fullName>
    </submittedName>
</protein>